<evidence type="ECO:0000313" key="3">
    <source>
        <dbReference type="EMBL" id="UBJ26214.1"/>
    </source>
</evidence>
<feature type="compositionally biased region" description="Polar residues" evidence="1">
    <location>
        <begin position="64"/>
        <end position="74"/>
    </location>
</feature>
<evidence type="ECO:0000256" key="1">
    <source>
        <dbReference type="SAM" id="MobiDB-lite"/>
    </source>
</evidence>
<accession>A0A8K1HJL7</accession>
<dbReference type="EMBL" id="MZ556215">
    <property type="protein sequence ID" value="UBJ26214.1"/>
    <property type="molecule type" value="Genomic_DNA"/>
</dbReference>
<reference evidence="2" key="1">
    <citation type="submission" date="2021-07" db="EMBL/GenBank/DDBJ databases">
        <title>Communication and adaptive evolution of viruses within giant pandas and their associated organisms in a local ecological environment.</title>
        <authorList>
            <person name="Zhao M."/>
            <person name="Liu S."/>
            <person name="Zhang W."/>
        </authorList>
    </citation>
    <scope>NUCLEOTIDE SEQUENCE</scope>
    <source>
        <strain evidence="2">AliP01geno08-2015</strain>
        <strain evidence="3">Rpf114geno07-8</strain>
    </source>
</reference>
<dbReference type="EMBL" id="MZ556130">
    <property type="protein sequence ID" value="UBJ26192.1"/>
    <property type="molecule type" value="Genomic_DNA"/>
</dbReference>
<organism evidence="2">
    <name type="scientific">Red panda feces-associated genomovirus</name>
    <dbReference type="NCBI Taxonomy" id="2863991"/>
    <lineage>
        <taxon>Viruses</taxon>
        <taxon>Monodnaviria</taxon>
        <taxon>Shotokuvirae</taxon>
        <taxon>Cressdnaviricota</taxon>
        <taxon>Repensiviricetes</taxon>
        <taxon>Geplafuvirales</taxon>
        <taxon>Genomoviridae</taxon>
    </lineage>
</organism>
<name>A0A8K1HJL7_9VIRU</name>
<feature type="region of interest" description="Disordered" evidence="1">
    <location>
        <begin position="58"/>
        <end position="81"/>
    </location>
</feature>
<feature type="compositionally biased region" description="Basic residues" evidence="1">
    <location>
        <begin position="7"/>
        <end position="23"/>
    </location>
</feature>
<evidence type="ECO:0000313" key="2">
    <source>
        <dbReference type="EMBL" id="UBJ26192.1"/>
    </source>
</evidence>
<protein>
    <submittedName>
        <fullName evidence="2">Capsid protein</fullName>
    </submittedName>
</protein>
<sequence length="321" mass="36777">MPYARRTSYRRRPYTRRRTTTVTTRVRKYRRYGARRGRYARRPTTKGRFRKRILNTTSRKKQDTMSPATVSPTAITPDVTDGPISFTASDGVQFGLWNATQRERNTGEPGDPKPRVDDPAARTATSCFMRGLRERIMVQTSGSGAWIWRRVTFTFKSDFFYRNHDGPSDNIIARYFLETNPGGYRRALPFFNGSLGSDATRLTQLLAFVFKGAQTVDWTNPMTAKTHSERVTIKRDETHIIRSGNDSGVLKIYRKWYPMNKNLTYDEDEFGGTQVNGNLSALVNSSMGDYYVLDIIAPSLGTGSEEQLNFNPEATLFWHER</sequence>
<proteinExistence type="predicted"/>
<feature type="region of interest" description="Disordered" evidence="1">
    <location>
        <begin position="1"/>
        <end position="23"/>
    </location>
</feature>